<dbReference type="PANTHER" id="PTHR34524:SF6">
    <property type="entry name" value="CALCYPHOSINE LIKE"/>
    <property type="match status" value="1"/>
</dbReference>
<dbReference type="PROSITE" id="PS00018">
    <property type="entry name" value="EF_HAND_1"/>
    <property type="match status" value="4"/>
</dbReference>
<keyword evidence="6" id="KW-1185">Reference proteome</keyword>
<gene>
    <name evidence="5" type="ORF">JKP88DRAFT_258280</name>
</gene>
<feature type="domain" description="EF-hand" evidence="4">
    <location>
        <begin position="39"/>
        <end position="74"/>
    </location>
</feature>
<dbReference type="Pfam" id="PF13499">
    <property type="entry name" value="EF-hand_7"/>
    <property type="match status" value="1"/>
</dbReference>
<dbReference type="SUPFAM" id="SSF47473">
    <property type="entry name" value="EF-hand"/>
    <property type="match status" value="2"/>
</dbReference>
<dbReference type="InterPro" id="IPR011992">
    <property type="entry name" value="EF-hand-dom_pair"/>
</dbReference>
<dbReference type="Gene3D" id="1.10.238.10">
    <property type="entry name" value="EF-hand"/>
    <property type="match status" value="3"/>
</dbReference>
<reference evidence="5" key="1">
    <citation type="submission" date="2021-02" db="EMBL/GenBank/DDBJ databases">
        <title>First Annotated Genome of the Yellow-green Alga Tribonema minus.</title>
        <authorList>
            <person name="Mahan K.M."/>
        </authorList>
    </citation>
    <scope>NUCLEOTIDE SEQUENCE</scope>
    <source>
        <strain evidence="5">UTEX B ZZ1240</strain>
    </source>
</reference>
<dbReference type="GO" id="GO:0005509">
    <property type="term" value="F:calcium ion binding"/>
    <property type="evidence" value="ECO:0007669"/>
    <property type="project" value="InterPro"/>
</dbReference>
<keyword evidence="1" id="KW-0479">Metal-binding</keyword>
<dbReference type="InterPro" id="IPR018247">
    <property type="entry name" value="EF_Hand_1_Ca_BS"/>
</dbReference>
<dbReference type="InterPro" id="IPR002048">
    <property type="entry name" value="EF_hand_dom"/>
</dbReference>
<dbReference type="OrthoDB" id="444540at2759"/>
<dbReference type="AlphaFoldDB" id="A0A835YS52"/>
<evidence type="ECO:0000313" key="6">
    <source>
        <dbReference type="Proteomes" id="UP000664859"/>
    </source>
</evidence>
<dbReference type="Pfam" id="PF13833">
    <property type="entry name" value="EF-hand_8"/>
    <property type="match status" value="1"/>
</dbReference>
<keyword evidence="3" id="KW-0106">Calcium</keyword>
<sequence>MWHVEMTMDFSQPDDRVDQLEEALRRRVDTMTGFASAAQQARELERCFRYFDADGSGSVAYDEFFAAMTRLNFVGVQRELEALFDRYDEDCSGMLNYSELSRVLLGNAPAPLAESATSAVERVRARILELGGANGIRSVTHLLRRMDVNGNGLLERAELCEGLEKFGLTGLDDVPGGDIDRIMAHFDRDGNGMVSVEELHRGLQGTMPRARSRLVRAAFNALSSGGNGKVTVDDVKARFDTAKHPDVVAGRITHEKAKMLSAFERGPTKDGTVHWHEFLEYYKDLSAGVADDSYFELMIRNAWHISGGEGSAANSSCLRVLVHHPDGSQSVQEVKSDLGLRRNDKRAIIAKLRAQGIQAERIELAS</sequence>
<protein>
    <submittedName>
        <fullName evidence="5">Putative calcyphosin</fullName>
    </submittedName>
</protein>
<dbReference type="InterPro" id="IPR051581">
    <property type="entry name" value="Ca-bind"/>
</dbReference>
<evidence type="ECO:0000313" key="5">
    <source>
        <dbReference type="EMBL" id="KAG5179668.1"/>
    </source>
</evidence>
<name>A0A835YS52_9STRA</name>
<feature type="domain" description="EF-hand" evidence="4">
    <location>
        <begin position="174"/>
        <end position="209"/>
    </location>
</feature>
<dbReference type="SMART" id="SM00054">
    <property type="entry name" value="EFh"/>
    <property type="match status" value="4"/>
</dbReference>
<accession>A0A835YS52</accession>
<comment type="caution">
    <text evidence="5">The sequence shown here is derived from an EMBL/GenBank/DDBJ whole genome shotgun (WGS) entry which is preliminary data.</text>
</comment>
<evidence type="ECO:0000259" key="4">
    <source>
        <dbReference type="PROSITE" id="PS50222"/>
    </source>
</evidence>
<evidence type="ECO:0000256" key="3">
    <source>
        <dbReference type="ARBA" id="ARBA00022837"/>
    </source>
</evidence>
<dbReference type="Pfam" id="PF13202">
    <property type="entry name" value="EF-hand_5"/>
    <property type="match status" value="1"/>
</dbReference>
<proteinExistence type="predicted"/>
<organism evidence="5 6">
    <name type="scientific">Tribonema minus</name>
    <dbReference type="NCBI Taxonomy" id="303371"/>
    <lineage>
        <taxon>Eukaryota</taxon>
        <taxon>Sar</taxon>
        <taxon>Stramenopiles</taxon>
        <taxon>Ochrophyta</taxon>
        <taxon>PX clade</taxon>
        <taxon>Xanthophyceae</taxon>
        <taxon>Tribonematales</taxon>
        <taxon>Tribonemataceae</taxon>
        <taxon>Tribonema</taxon>
    </lineage>
</organism>
<feature type="domain" description="EF-hand" evidence="4">
    <location>
        <begin position="75"/>
        <end position="110"/>
    </location>
</feature>
<feature type="domain" description="EF-hand" evidence="4">
    <location>
        <begin position="134"/>
        <end position="169"/>
    </location>
</feature>
<evidence type="ECO:0000256" key="2">
    <source>
        <dbReference type="ARBA" id="ARBA00022737"/>
    </source>
</evidence>
<dbReference type="PROSITE" id="PS50222">
    <property type="entry name" value="EF_HAND_2"/>
    <property type="match status" value="4"/>
</dbReference>
<dbReference type="CDD" id="cd00051">
    <property type="entry name" value="EFh"/>
    <property type="match status" value="2"/>
</dbReference>
<dbReference type="EMBL" id="JAFCMP010000446">
    <property type="protein sequence ID" value="KAG5179668.1"/>
    <property type="molecule type" value="Genomic_DNA"/>
</dbReference>
<dbReference type="PANTHER" id="PTHR34524">
    <property type="entry name" value="CALCYPHOSIN"/>
    <property type="match status" value="1"/>
</dbReference>
<keyword evidence="2" id="KW-0677">Repeat</keyword>
<dbReference type="Proteomes" id="UP000664859">
    <property type="component" value="Unassembled WGS sequence"/>
</dbReference>
<evidence type="ECO:0000256" key="1">
    <source>
        <dbReference type="ARBA" id="ARBA00022723"/>
    </source>
</evidence>